<accession>A0A117M5R4</accession>
<evidence type="ECO:0000259" key="1">
    <source>
        <dbReference type="Pfam" id="PF03632"/>
    </source>
</evidence>
<reference evidence="4" key="1">
    <citation type="journal article" date="2015" name="MBio">
        <title>Genome-Resolved Metagenomic Analysis Reveals Roles for Candidate Phyla and Other Microbial Community Members in Biogeochemical Transformations in Oil Reservoirs.</title>
        <authorList>
            <person name="Hu P."/>
            <person name="Tom L."/>
            <person name="Singh A."/>
            <person name="Thomas B.C."/>
            <person name="Baker B.J."/>
            <person name="Piceno Y.M."/>
            <person name="Andersen G.L."/>
            <person name="Banfield J.F."/>
        </authorList>
    </citation>
    <scope>NUCLEOTIDE SEQUENCE [LARGE SCALE GENOMIC DNA]</scope>
</reference>
<dbReference type="Pfam" id="PF03632">
    <property type="entry name" value="Glyco_hydro_65m"/>
    <property type="match status" value="1"/>
</dbReference>
<dbReference type="InterPro" id="IPR008928">
    <property type="entry name" value="6-hairpin_glycosidase_sf"/>
</dbReference>
<dbReference type="GO" id="GO:0004553">
    <property type="term" value="F:hydrolase activity, hydrolyzing O-glycosyl compounds"/>
    <property type="evidence" value="ECO:0007669"/>
    <property type="project" value="TreeGrafter"/>
</dbReference>
<sequence length="164" mass="18851">LRKNYDYYVQRTSHGSTLSLVVHCYLSDILGKSKQSWKWYCAVLNSDINDIQGGTTPEGIHTGVMGGSVNIALRRYAGVNLINGIIKIDPDIPKKWKSIHFKIKYKDIWYSLEIERYKISITLTAAKSVPKEYQEKIIISNKEHLLNLDKRHTFLLKRNGEING</sequence>
<dbReference type="Gene3D" id="1.50.10.10">
    <property type="match status" value="1"/>
</dbReference>
<evidence type="ECO:0000259" key="2">
    <source>
        <dbReference type="Pfam" id="PF03633"/>
    </source>
</evidence>
<gene>
    <name evidence="3" type="ORF">XE03_1859</name>
</gene>
<dbReference type="EMBL" id="LGGX01000039">
    <property type="protein sequence ID" value="KUK85839.1"/>
    <property type="molecule type" value="Genomic_DNA"/>
</dbReference>
<feature type="domain" description="Glycoside hydrolase family 65 C-terminal" evidence="2">
    <location>
        <begin position="83"/>
        <end position="126"/>
    </location>
</feature>
<proteinExistence type="predicted"/>
<dbReference type="GO" id="GO:0005975">
    <property type="term" value="P:carbohydrate metabolic process"/>
    <property type="evidence" value="ECO:0007669"/>
    <property type="project" value="InterPro"/>
</dbReference>
<organism evidence="3 4">
    <name type="scientific">candidate division TA06 bacterium 34_109</name>
    <dbReference type="NCBI Taxonomy" id="1635277"/>
    <lineage>
        <taxon>Bacteria</taxon>
        <taxon>Bacteria division TA06</taxon>
    </lineage>
</organism>
<dbReference type="AlphaFoldDB" id="A0A117M5R4"/>
<dbReference type="Pfam" id="PF03633">
    <property type="entry name" value="Glyco_hydro_65C"/>
    <property type="match status" value="1"/>
</dbReference>
<dbReference type="PANTHER" id="PTHR11051">
    <property type="entry name" value="GLYCOSYL HYDROLASE-RELATED"/>
    <property type="match status" value="1"/>
</dbReference>
<dbReference type="InterPro" id="IPR005195">
    <property type="entry name" value="Glyco_hydro_65_M"/>
</dbReference>
<dbReference type="Gene3D" id="2.60.420.10">
    <property type="entry name" value="Maltose phosphorylase, domain 3"/>
    <property type="match status" value="1"/>
</dbReference>
<name>A0A117M5R4_UNCT6</name>
<feature type="domain" description="Glycoside hydrolase family 65 central catalytic" evidence="1">
    <location>
        <begin position="2"/>
        <end position="69"/>
    </location>
</feature>
<dbReference type="InterPro" id="IPR012341">
    <property type="entry name" value="6hp_glycosidase-like_sf"/>
</dbReference>
<keyword evidence="3" id="KW-0378">Hydrolase</keyword>
<dbReference type="Proteomes" id="UP000053467">
    <property type="component" value="Unassembled WGS sequence"/>
</dbReference>
<evidence type="ECO:0000313" key="4">
    <source>
        <dbReference type="Proteomes" id="UP000053467"/>
    </source>
</evidence>
<dbReference type="PATRIC" id="fig|1635277.3.peg.1993"/>
<feature type="non-terminal residue" evidence="3">
    <location>
        <position position="1"/>
    </location>
</feature>
<dbReference type="InterPro" id="IPR005194">
    <property type="entry name" value="Glyco_hydro_65_C"/>
</dbReference>
<comment type="caution">
    <text evidence="3">The sequence shown here is derived from an EMBL/GenBank/DDBJ whole genome shotgun (WGS) entry which is preliminary data.</text>
</comment>
<dbReference type="PANTHER" id="PTHR11051:SF8">
    <property type="entry name" value="PROTEIN-GLUCOSYLGALACTOSYLHYDROXYLYSINE GLUCOSIDASE"/>
    <property type="match status" value="1"/>
</dbReference>
<evidence type="ECO:0000313" key="3">
    <source>
        <dbReference type="EMBL" id="KUK85839.1"/>
    </source>
</evidence>
<protein>
    <submittedName>
        <fullName evidence="3">Beta-phosphoglucomutase family hydrolase</fullName>
    </submittedName>
</protein>
<dbReference type="SUPFAM" id="SSF48208">
    <property type="entry name" value="Six-hairpin glycosidases"/>
    <property type="match status" value="1"/>
</dbReference>